<dbReference type="PANTHER" id="PTHR13103:SF2">
    <property type="entry name" value="IQCJ-SCHIP1 READTHROUGH TRANSCRIPT PROTEIN-RELATED"/>
    <property type="match status" value="1"/>
</dbReference>
<feature type="domain" description="Schwannomin interacting protein 1 C-terminal" evidence="3">
    <location>
        <begin position="287"/>
        <end position="491"/>
    </location>
</feature>
<dbReference type="GO" id="GO:0035332">
    <property type="term" value="P:positive regulation of hippo signaling"/>
    <property type="evidence" value="ECO:0007669"/>
    <property type="project" value="TreeGrafter"/>
</dbReference>
<reference evidence="4 5" key="1">
    <citation type="submission" date="2018-11" db="EMBL/GenBank/DDBJ databases">
        <authorList>
            <consortium name="Pathogen Informatics"/>
        </authorList>
    </citation>
    <scope>NUCLEOTIDE SEQUENCE [LARGE SCALE GENOMIC DNA]</scope>
</reference>
<evidence type="ECO:0000259" key="3">
    <source>
        <dbReference type="Pfam" id="PF10148"/>
    </source>
</evidence>
<evidence type="ECO:0000313" key="6">
    <source>
        <dbReference type="WBParaSite" id="HPBE_0000774101-mRNA-1"/>
    </source>
</evidence>
<evidence type="ECO:0000256" key="1">
    <source>
        <dbReference type="ARBA" id="ARBA00023054"/>
    </source>
</evidence>
<protein>
    <submittedName>
        <fullName evidence="6">SCHIP-1 domain-containing protein</fullName>
    </submittedName>
</protein>
<evidence type="ECO:0000256" key="2">
    <source>
        <dbReference type="SAM" id="MobiDB-lite"/>
    </source>
</evidence>
<dbReference type="InterPro" id="IPR039045">
    <property type="entry name" value="SCHIP_1"/>
</dbReference>
<dbReference type="AlphaFoldDB" id="A0A3P7Z7C3"/>
<dbReference type="GO" id="GO:0005886">
    <property type="term" value="C:plasma membrane"/>
    <property type="evidence" value="ECO:0007669"/>
    <property type="project" value="TreeGrafter"/>
</dbReference>
<dbReference type="Pfam" id="PF10148">
    <property type="entry name" value="SCHIP-1_C"/>
    <property type="match status" value="1"/>
</dbReference>
<feature type="region of interest" description="Disordered" evidence="2">
    <location>
        <begin position="30"/>
        <end position="60"/>
    </location>
</feature>
<dbReference type="WBParaSite" id="HPBE_0000774101-mRNA-1">
    <property type="protein sequence ID" value="HPBE_0000774101-mRNA-1"/>
    <property type="gene ID" value="HPBE_0000774101"/>
</dbReference>
<reference evidence="6" key="2">
    <citation type="submission" date="2019-09" db="UniProtKB">
        <authorList>
            <consortium name="WormBaseParasite"/>
        </authorList>
    </citation>
    <scope>IDENTIFICATION</scope>
</reference>
<accession>A0A3P7Z7C3</accession>
<sequence>MLARQPAKLPLSSMEGPSFGCAAAVSGVLTSTSQQPTTTVSSTSSSLSPEARDDSGVSTMESVCSKEFELNAIMSSTPPTTSVQTLADILLSEHNNNYAGSMDVVKLLRLRSVDDEQNQQSNSSSLESLSSLENHQERIHLQQQHHQHQQQPTSSYSSSSSSASSSGAAPPRYGADRESRETTCESFTSGDSEPSNSVASARTLLLDEKSANRYSNLLLFRQPPPSSISMDSFMLKNANMTAIRESINLELQNLDTGLPNLDFTKLEEHLTNAAREREEQDRKLLGEEVRRRLALQADSWKGASPAVSTRPHRSNLALRLQTAMNLQVCYMNELAESASESDVSESEDEFMVPKSRSVPNLEGTSRPGSSKEDPYLRKLRDRAVREQHLDPCERQTLLQAETKTVLSNAKKAAQTALERYRSTKSKASGVPRQARQYLRNMSMSDVLRIKNIMEQAIYRKNLELVQLLIERDSLHMEHDSLLVDIDDFTEHEAEVHSLFSFYSLFTVL</sequence>
<dbReference type="Proteomes" id="UP000050761">
    <property type="component" value="Unassembled WGS sequence"/>
</dbReference>
<evidence type="ECO:0000313" key="5">
    <source>
        <dbReference type="Proteomes" id="UP000050761"/>
    </source>
</evidence>
<dbReference type="OrthoDB" id="6260144at2759"/>
<feature type="compositionally biased region" description="Polar residues" evidence="2">
    <location>
        <begin position="184"/>
        <end position="199"/>
    </location>
</feature>
<dbReference type="InterPro" id="IPR015649">
    <property type="entry name" value="SCHIP_1_C"/>
</dbReference>
<keyword evidence="1" id="KW-0175">Coiled coil</keyword>
<gene>
    <name evidence="4" type="ORF">HPBE_LOCUS7742</name>
</gene>
<feature type="compositionally biased region" description="Low complexity" evidence="2">
    <location>
        <begin position="149"/>
        <end position="166"/>
    </location>
</feature>
<feature type="region of interest" description="Disordered" evidence="2">
    <location>
        <begin position="337"/>
        <end position="376"/>
    </location>
</feature>
<feature type="region of interest" description="Disordered" evidence="2">
    <location>
        <begin position="139"/>
        <end position="199"/>
    </location>
</feature>
<dbReference type="EMBL" id="UZAH01025963">
    <property type="protein sequence ID" value="VDO73443.1"/>
    <property type="molecule type" value="Genomic_DNA"/>
</dbReference>
<dbReference type="PANTHER" id="PTHR13103">
    <property type="entry name" value="SCHWANNOMIN INTERACTING PROTEIN 1"/>
    <property type="match status" value="1"/>
</dbReference>
<organism evidence="4">
    <name type="scientific">Heligmosomoides polygyrus</name>
    <name type="common">Parasitic roundworm</name>
    <dbReference type="NCBI Taxonomy" id="6339"/>
    <lineage>
        <taxon>Eukaryota</taxon>
        <taxon>Metazoa</taxon>
        <taxon>Ecdysozoa</taxon>
        <taxon>Nematoda</taxon>
        <taxon>Chromadorea</taxon>
        <taxon>Rhabditida</taxon>
        <taxon>Rhabditina</taxon>
        <taxon>Rhabditomorpha</taxon>
        <taxon>Strongyloidea</taxon>
        <taxon>Heligmosomidae</taxon>
        <taxon>Heligmosomoides</taxon>
    </lineage>
</organism>
<dbReference type="GO" id="GO:0030054">
    <property type="term" value="C:cell junction"/>
    <property type="evidence" value="ECO:0007669"/>
    <property type="project" value="TreeGrafter"/>
</dbReference>
<keyword evidence="5" id="KW-1185">Reference proteome</keyword>
<evidence type="ECO:0000313" key="4">
    <source>
        <dbReference type="EMBL" id="VDO73443.1"/>
    </source>
</evidence>
<feature type="compositionally biased region" description="Basic and acidic residues" evidence="2">
    <location>
        <begin position="174"/>
        <end position="183"/>
    </location>
</feature>
<proteinExistence type="predicted"/>
<feature type="compositionally biased region" description="Low complexity" evidence="2">
    <location>
        <begin position="30"/>
        <end position="49"/>
    </location>
</feature>
<name>A0A3P7Z7C3_HELPZ</name>